<dbReference type="EMBL" id="JASCZI010030972">
    <property type="protein sequence ID" value="MED6125547.1"/>
    <property type="molecule type" value="Genomic_DNA"/>
</dbReference>
<dbReference type="PANTHER" id="PTHR33680">
    <property type="entry name" value="OS07G0190500 PROTEIN"/>
    <property type="match status" value="1"/>
</dbReference>
<evidence type="ECO:0000256" key="2">
    <source>
        <dbReference type="ARBA" id="ARBA00022771"/>
    </source>
</evidence>
<evidence type="ECO:0000256" key="1">
    <source>
        <dbReference type="ARBA" id="ARBA00022723"/>
    </source>
</evidence>
<keyword evidence="7" id="KW-1185">Reference proteome</keyword>
<proteinExistence type="predicted"/>
<dbReference type="Proteomes" id="UP001341840">
    <property type="component" value="Unassembled WGS sequence"/>
</dbReference>
<evidence type="ECO:0000313" key="7">
    <source>
        <dbReference type="Proteomes" id="UP001341840"/>
    </source>
</evidence>
<evidence type="ECO:0000256" key="4">
    <source>
        <dbReference type="PROSITE-ProRule" id="PRU01343"/>
    </source>
</evidence>
<organism evidence="6 7">
    <name type="scientific">Stylosanthes scabra</name>
    <dbReference type="NCBI Taxonomy" id="79078"/>
    <lineage>
        <taxon>Eukaryota</taxon>
        <taxon>Viridiplantae</taxon>
        <taxon>Streptophyta</taxon>
        <taxon>Embryophyta</taxon>
        <taxon>Tracheophyta</taxon>
        <taxon>Spermatophyta</taxon>
        <taxon>Magnoliopsida</taxon>
        <taxon>eudicotyledons</taxon>
        <taxon>Gunneridae</taxon>
        <taxon>Pentapetalae</taxon>
        <taxon>rosids</taxon>
        <taxon>fabids</taxon>
        <taxon>Fabales</taxon>
        <taxon>Fabaceae</taxon>
        <taxon>Papilionoideae</taxon>
        <taxon>50 kb inversion clade</taxon>
        <taxon>dalbergioids sensu lato</taxon>
        <taxon>Dalbergieae</taxon>
        <taxon>Pterocarpus clade</taxon>
        <taxon>Stylosanthes</taxon>
    </lineage>
</organism>
<accession>A0ABU6RNG1</accession>
<protein>
    <recommendedName>
        <fullName evidence="5">GRF-type domain-containing protein</fullName>
    </recommendedName>
</protein>
<keyword evidence="3" id="KW-0862">Zinc</keyword>
<reference evidence="6 7" key="1">
    <citation type="journal article" date="2023" name="Plants (Basel)">
        <title>Bridging the Gap: Combining Genomics and Transcriptomics Approaches to Understand Stylosanthes scabra, an Orphan Legume from the Brazilian Caatinga.</title>
        <authorList>
            <person name="Ferreira-Neto J.R.C."/>
            <person name="da Silva M.D."/>
            <person name="Binneck E."/>
            <person name="de Melo N.F."/>
            <person name="da Silva R.H."/>
            <person name="de Melo A.L.T.M."/>
            <person name="Pandolfi V."/>
            <person name="Bustamante F.O."/>
            <person name="Brasileiro-Vidal A.C."/>
            <person name="Benko-Iseppon A.M."/>
        </authorList>
    </citation>
    <scope>NUCLEOTIDE SEQUENCE [LARGE SCALE GENOMIC DNA]</scope>
    <source>
        <tissue evidence="6">Leaves</tissue>
    </source>
</reference>
<comment type="caution">
    <text evidence="6">The sequence shown here is derived from an EMBL/GenBank/DDBJ whole genome shotgun (WGS) entry which is preliminary data.</text>
</comment>
<dbReference type="PROSITE" id="PS51999">
    <property type="entry name" value="ZF_GRF"/>
    <property type="match status" value="1"/>
</dbReference>
<evidence type="ECO:0000313" key="6">
    <source>
        <dbReference type="EMBL" id="MED6125547.1"/>
    </source>
</evidence>
<evidence type="ECO:0000256" key="3">
    <source>
        <dbReference type="ARBA" id="ARBA00022833"/>
    </source>
</evidence>
<gene>
    <name evidence="6" type="ORF">PIB30_069491</name>
</gene>
<sequence>MEGNPNSMKCIGESLREIMVDEGRDSSSHQGDRGHGGDSWSAIVGSGGSSIGGSSRKRKFSAPRCSCGSYAILFECSTTTNPNRLFFGCQHFKTKGGHCRYFAWLDEYVALAHQGAGGIAEEVVDPMKRIEERMASLEEMMMLISDCKKGKIEVSSIKLGGYAVSIRDCICLFLGCSS</sequence>
<keyword evidence="2 4" id="KW-0863">Zinc-finger</keyword>
<keyword evidence="1" id="KW-0479">Metal-binding</keyword>
<feature type="domain" description="GRF-type" evidence="5">
    <location>
        <begin position="65"/>
        <end position="108"/>
    </location>
</feature>
<name>A0ABU6RNG1_9FABA</name>
<dbReference type="InterPro" id="IPR010666">
    <property type="entry name" value="Znf_GRF"/>
</dbReference>
<evidence type="ECO:0000259" key="5">
    <source>
        <dbReference type="PROSITE" id="PS51999"/>
    </source>
</evidence>
<dbReference type="PANTHER" id="PTHR33680:SF1">
    <property type="entry name" value="OS05G0489500 PROTEIN"/>
    <property type="match status" value="1"/>
</dbReference>